<evidence type="ECO:0000256" key="1">
    <source>
        <dbReference type="SAM" id="MobiDB-lite"/>
    </source>
</evidence>
<dbReference type="AlphaFoldDB" id="A0A0V0QD44"/>
<comment type="caution">
    <text evidence="3">The sequence shown here is derived from an EMBL/GenBank/DDBJ whole genome shotgun (WGS) entry which is preliminary data.</text>
</comment>
<feature type="transmembrane region" description="Helical" evidence="2">
    <location>
        <begin position="58"/>
        <end position="77"/>
    </location>
</feature>
<reference evidence="3 4" key="1">
    <citation type="journal article" date="2015" name="Sci. Rep.">
        <title>Genome of the facultative scuticociliatosis pathogen Pseudocohnilembus persalinus provides insight into its virulence through horizontal gene transfer.</title>
        <authorList>
            <person name="Xiong J."/>
            <person name="Wang G."/>
            <person name="Cheng J."/>
            <person name="Tian M."/>
            <person name="Pan X."/>
            <person name="Warren A."/>
            <person name="Jiang C."/>
            <person name="Yuan D."/>
            <person name="Miao W."/>
        </authorList>
    </citation>
    <scope>NUCLEOTIDE SEQUENCE [LARGE SCALE GENOMIC DNA]</scope>
    <source>
        <strain evidence="3">36N120E</strain>
    </source>
</reference>
<evidence type="ECO:0000313" key="4">
    <source>
        <dbReference type="Proteomes" id="UP000054937"/>
    </source>
</evidence>
<protein>
    <recommendedName>
        <fullName evidence="5">Transmembrane protein</fullName>
    </recommendedName>
</protein>
<proteinExistence type="predicted"/>
<dbReference type="PANTHER" id="PTHR33700">
    <property type="entry name" value="MYB-LIKE PROTEIN X"/>
    <property type="match status" value="1"/>
</dbReference>
<gene>
    <name evidence="3" type="ORF">PPERSA_10634</name>
</gene>
<feature type="transmembrane region" description="Helical" evidence="2">
    <location>
        <begin position="378"/>
        <end position="395"/>
    </location>
</feature>
<dbReference type="Proteomes" id="UP000054937">
    <property type="component" value="Unassembled WGS sequence"/>
</dbReference>
<dbReference type="PANTHER" id="PTHR33700:SF4">
    <property type="entry name" value="MYB-LIKE PROTEIN X"/>
    <property type="match status" value="1"/>
</dbReference>
<feature type="transmembrane region" description="Helical" evidence="2">
    <location>
        <begin position="347"/>
        <end position="366"/>
    </location>
</feature>
<accession>A0A0V0QD44</accession>
<evidence type="ECO:0000256" key="2">
    <source>
        <dbReference type="SAM" id="Phobius"/>
    </source>
</evidence>
<keyword evidence="2" id="KW-0812">Transmembrane</keyword>
<dbReference type="OMA" id="LILEISC"/>
<evidence type="ECO:0008006" key="5">
    <source>
        <dbReference type="Google" id="ProtNLM"/>
    </source>
</evidence>
<dbReference type="InParanoid" id="A0A0V0QD44"/>
<evidence type="ECO:0000313" key="3">
    <source>
        <dbReference type="EMBL" id="KRX00135.1"/>
    </source>
</evidence>
<keyword evidence="2" id="KW-0472">Membrane</keyword>
<organism evidence="3 4">
    <name type="scientific">Pseudocohnilembus persalinus</name>
    <name type="common">Ciliate</name>
    <dbReference type="NCBI Taxonomy" id="266149"/>
    <lineage>
        <taxon>Eukaryota</taxon>
        <taxon>Sar</taxon>
        <taxon>Alveolata</taxon>
        <taxon>Ciliophora</taxon>
        <taxon>Intramacronucleata</taxon>
        <taxon>Oligohymenophorea</taxon>
        <taxon>Scuticociliatia</taxon>
        <taxon>Philasterida</taxon>
        <taxon>Pseudocohnilembidae</taxon>
        <taxon>Pseudocohnilembus</taxon>
    </lineage>
</organism>
<feature type="compositionally biased region" description="Basic residues" evidence="1">
    <location>
        <begin position="237"/>
        <end position="262"/>
    </location>
</feature>
<feature type="compositionally biased region" description="Acidic residues" evidence="1">
    <location>
        <begin position="191"/>
        <end position="203"/>
    </location>
</feature>
<sequence length="419" mass="49002">MLQTIPGLGSLVDQGGQTVESLLEFFDSDYPGLSSILGPNYTIEWKLIVEGEYLHSTAYILFFVWFFFILTVVATVARWKILKVSVCEYNLEKPEVFLVGENAEVIIPSAYRENTKKQQHVIDDEENKDEGQQNQEEEEDEGEEENSQEEENDEPEGENDEEEEEEEDEGEEQENNEDNDKENQQKAKNDESEDNEENEDDEENKQKKEKQNENGDQDEDEQVKQDDINLEIDQNKKKNLKKKKSNHGQPQKIKKQSKKKSSQQKPNEININIKNKNDPKQDLEKNKQQQKPEDINNKEQNKAGEQEQSKLEKIMKILVQLTDEFTDKFLVNFTIVIYLIINFGSYAWTAVVVTFLILAFPAFNYFKLFEEKGKKYTHLVYHILLVMLYITYWAVNQNYNNLGSNGNDDATRWEYVSNQ</sequence>
<feature type="compositionally biased region" description="Basic and acidic residues" evidence="1">
    <location>
        <begin position="181"/>
        <end position="190"/>
    </location>
</feature>
<feature type="compositionally biased region" description="Acidic residues" evidence="1">
    <location>
        <begin position="135"/>
        <end position="180"/>
    </location>
</feature>
<feature type="region of interest" description="Disordered" evidence="1">
    <location>
        <begin position="114"/>
        <end position="307"/>
    </location>
</feature>
<keyword evidence="4" id="KW-1185">Reference proteome</keyword>
<feature type="compositionally biased region" description="Basic and acidic residues" evidence="1">
    <location>
        <begin position="204"/>
        <end position="213"/>
    </location>
</feature>
<feature type="compositionally biased region" description="Low complexity" evidence="1">
    <location>
        <begin position="263"/>
        <end position="274"/>
    </location>
</feature>
<dbReference type="EMBL" id="LDAU01000194">
    <property type="protein sequence ID" value="KRX00135.1"/>
    <property type="molecule type" value="Genomic_DNA"/>
</dbReference>
<feature type="compositionally biased region" description="Basic and acidic residues" evidence="1">
    <location>
        <begin position="275"/>
        <end position="307"/>
    </location>
</feature>
<keyword evidence="2" id="KW-1133">Transmembrane helix</keyword>
<name>A0A0V0QD44_PSEPJ</name>